<dbReference type="EMBL" id="CM002923">
    <property type="protein sequence ID" value="KGN61488.1"/>
    <property type="molecule type" value="Genomic_DNA"/>
</dbReference>
<name>A0A0A0LI93_CUCSA</name>
<evidence type="ECO:0000313" key="1">
    <source>
        <dbReference type="EMBL" id="KGN61488.1"/>
    </source>
</evidence>
<reference evidence="1 2" key="2">
    <citation type="journal article" date="2009" name="PLoS ONE">
        <title>An integrated genetic and cytogenetic map of the cucumber genome.</title>
        <authorList>
            <person name="Ren Y."/>
            <person name="Zhang Z."/>
            <person name="Liu J."/>
            <person name="Staub J.E."/>
            <person name="Han Y."/>
            <person name="Cheng Z."/>
            <person name="Li X."/>
            <person name="Lu J."/>
            <person name="Miao H."/>
            <person name="Kang H."/>
            <person name="Xie B."/>
            <person name="Gu X."/>
            <person name="Wang X."/>
            <person name="Du Y."/>
            <person name="Jin W."/>
            <person name="Huang S."/>
        </authorList>
    </citation>
    <scope>NUCLEOTIDE SEQUENCE [LARGE SCALE GENOMIC DNA]</scope>
    <source>
        <strain evidence="2">cv. 9930</strain>
    </source>
</reference>
<organism evidence="1 2">
    <name type="scientific">Cucumis sativus</name>
    <name type="common">Cucumber</name>
    <dbReference type="NCBI Taxonomy" id="3659"/>
    <lineage>
        <taxon>Eukaryota</taxon>
        <taxon>Viridiplantae</taxon>
        <taxon>Streptophyta</taxon>
        <taxon>Embryophyta</taxon>
        <taxon>Tracheophyta</taxon>
        <taxon>Spermatophyta</taxon>
        <taxon>Magnoliopsida</taxon>
        <taxon>eudicotyledons</taxon>
        <taxon>Gunneridae</taxon>
        <taxon>Pentapetalae</taxon>
        <taxon>rosids</taxon>
        <taxon>fabids</taxon>
        <taxon>Cucurbitales</taxon>
        <taxon>Cucurbitaceae</taxon>
        <taxon>Benincaseae</taxon>
        <taxon>Cucumis</taxon>
    </lineage>
</organism>
<accession>A0A0A0LI93</accession>
<keyword evidence="2" id="KW-1185">Reference proteome</keyword>
<reference evidence="1 2" key="4">
    <citation type="journal article" date="2011" name="BMC Genomics">
        <title>RNA-Seq improves annotation of protein-coding genes in the cucumber genome.</title>
        <authorList>
            <person name="Li Z."/>
            <person name="Zhang Z."/>
            <person name="Yan P."/>
            <person name="Huang S."/>
            <person name="Fei Z."/>
            <person name="Lin K."/>
        </authorList>
    </citation>
    <scope>NUCLEOTIDE SEQUENCE [LARGE SCALE GENOMIC DNA]</scope>
    <source>
        <strain evidence="2">cv. 9930</strain>
    </source>
</reference>
<protein>
    <submittedName>
        <fullName evidence="1">Uncharacterized protein</fullName>
    </submittedName>
</protein>
<dbReference type="Proteomes" id="UP000029981">
    <property type="component" value="Chromosome 2"/>
</dbReference>
<proteinExistence type="predicted"/>
<dbReference type="Gramene" id="KGN61488">
    <property type="protein sequence ID" value="KGN61488"/>
    <property type="gene ID" value="Csa_2G145870"/>
</dbReference>
<gene>
    <name evidence="1" type="ORF">Csa_2G145870</name>
</gene>
<evidence type="ECO:0000313" key="2">
    <source>
        <dbReference type="Proteomes" id="UP000029981"/>
    </source>
</evidence>
<dbReference type="AlphaFoldDB" id="A0A0A0LI93"/>
<reference evidence="1 2" key="1">
    <citation type="journal article" date="2009" name="Nat. Genet.">
        <title>The genome of the cucumber, Cucumis sativus L.</title>
        <authorList>
            <person name="Huang S."/>
            <person name="Li R."/>
            <person name="Zhang Z."/>
            <person name="Li L."/>
            <person name="Gu X."/>
            <person name="Fan W."/>
            <person name="Lucas W.J."/>
            <person name="Wang X."/>
            <person name="Xie B."/>
            <person name="Ni P."/>
            <person name="Ren Y."/>
            <person name="Zhu H."/>
            <person name="Li J."/>
            <person name="Lin K."/>
            <person name="Jin W."/>
            <person name="Fei Z."/>
            <person name="Li G."/>
            <person name="Staub J."/>
            <person name="Kilian A."/>
            <person name="van der Vossen E.A."/>
            <person name="Wu Y."/>
            <person name="Guo J."/>
            <person name="He J."/>
            <person name="Jia Z."/>
            <person name="Ren Y."/>
            <person name="Tian G."/>
            <person name="Lu Y."/>
            <person name="Ruan J."/>
            <person name="Qian W."/>
            <person name="Wang M."/>
            <person name="Huang Q."/>
            <person name="Li B."/>
            <person name="Xuan Z."/>
            <person name="Cao J."/>
            <person name="Asan"/>
            <person name="Wu Z."/>
            <person name="Zhang J."/>
            <person name="Cai Q."/>
            <person name="Bai Y."/>
            <person name="Zhao B."/>
            <person name="Han Y."/>
            <person name="Li Y."/>
            <person name="Li X."/>
            <person name="Wang S."/>
            <person name="Shi Q."/>
            <person name="Liu S."/>
            <person name="Cho W.K."/>
            <person name="Kim J.Y."/>
            <person name="Xu Y."/>
            <person name="Heller-Uszynska K."/>
            <person name="Miao H."/>
            <person name="Cheng Z."/>
            <person name="Zhang S."/>
            <person name="Wu J."/>
            <person name="Yang Y."/>
            <person name="Kang H."/>
            <person name="Li M."/>
            <person name="Liang H."/>
            <person name="Ren X."/>
            <person name="Shi Z."/>
            <person name="Wen M."/>
            <person name="Jian M."/>
            <person name="Yang H."/>
            <person name="Zhang G."/>
            <person name="Yang Z."/>
            <person name="Chen R."/>
            <person name="Liu S."/>
            <person name="Li J."/>
            <person name="Ma L."/>
            <person name="Liu H."/>
            <person name="Zhou Y."/>
            <person name="Zhao J."/>
            <person name="Fang X."/>
            <person name="Li G."/>
            <person name="Fang L."/>
            <person name="Li Y."/>
            <person name="Liu D."/>
            <person name="Zheng H."/>
            <person name="Zhang Y."/>
            <person name="Qin N."/>
            <person name="Li Z."/>
            <person name="Yang G."/>
            <person name="Yang S."/>
            <person name="Bolund L."/>
            <person name="Kristiansen K."/>
            <person name="Zheng H."/>
            <person name="Li S."/>
            <person name="Zhang X."/>
            <person name="Yang H."/>
            <person name="Wang J."/>
            <person name="Sun R."/>
            <person name="Zhang B."/>
            <person name="Jiang S."/>
            <person name="Wang J."/>
            <person name="Du Y."/>
            <person name="Li S."/>
        </authorList>
    </citation>
    <scope>NUCLEOTIDE SEQUENCE [LARGE SCALE GENOMIC DNA]</scope>
    <source>
        <strain evidence="2">cv. 9930</strain>
    </source>
</reference>
<sequence length="60" mass="6560">MVLLPVNAPPSSASSFLLPSGASYVQLLRCRSLLRSIICKCSSSCFVIQCYPFTDLNFVD</sequence>
<reference evidence="1 2" key="3">
    <citation type="journal article" date="2010" name="BMC Genomics">
        <title>Transcriptome sequencing and comparative analysis of cucumber flowers with different sex types.</title>
        <authorList>
            <person name="Guo S."/>
            <person name="Zheng Y."/>
            <person name="Joung J.G."/>
            <person name="Liu S."/>
            <person name="Zhang Z."/>
            <person name="Crasta O.R."/>
            <person name="Sobral B.W."/>
            <person name="Xu Y."/>
            <person name="Huang S."/>
            <person name="Fei Z."/>
        </authorList>
    </citation>
    <scope>NUCLEOTIDE SEQUENCE [LARGE SCALE GENOMIC DNA]</scope>
    <source>
        <strain evidence="2">cv. 9930</strain>
    </source>
</reference>